<dbReference type="SUPFAM" id="SSF46626">
    <property type="entry name" value="Cytochrome c"/>
    <property type="match status" value="1"/>
</dbReference>
<dbReference type="Proteomes" id="UP000248330">
    <property type="component" value="Unassembled WGS sequence"/>
</dbReference>
<dbReference type="PROSITE" id="PS51007">
    <property type="entry name" value="CYTC"/>
    <property type="match status" value="1"/>
</dbReference>
<name>A0A318EH23_9GAMM</name>
<dbReference type="EMBL" id="QICN01000005">
    <property type="protein sequence ID" value="PXV67746.1"/>
    <property type="molecule type" value="Genomic_DNA"/>
</dbReference>
<dbReference type="GO" id="GO:0046872">
    <property type="term" value="F:metal ion binding"/>
    <property type="evidence" value="ECO:0007669"/>
    <property type="project" value="UniProtKB-KW"/>
</dbReference>
<accession>A0A318EH23</accession>
<organism evidence="7 8">
    <name type="scientific">Sinimarinibacterium flocculans</name>
    <dbReference type="NCBI Taxonomy" id="985250"/>
    <lineage>
        <taxon>Bacteria</taxon>
        <taxon>Pseudomonadati</taxon>
        <taxon>Pseudomonadota</taxon>
        <taxon>Gammaproteobacteria</taxon>
        <taxon>Nevskiales</taxon>
        <taxon>Nevskiaceae</taxon>
        <taxon>Sinimarinibacterium</taxon>
    </lineage>
</organism>
<dbReference type="PANTHER" id="PTHR35008:SF4">
    <property type="entry name" value="BLL4482 PROTEIN"/>
    <property type="match status" value="1"/>
</dbReference>
<proteinExistence type="predicted"/>
<evidence type="ECO:0000256" key="1">
    <source>
        <dbReference type="ARBA" id="ARBA00022617"/>
    </source>
</evidence>
<keyword evidence="3 4" id="KW-0408">Iron</keyword>
<dbReference type="GO" id="GO:0020037">
    <property type="term" value="F:heme binding"/>
    <property type="evidence" value="ECO:0007669"/>
    <property type="project" value="InterPro"/>
</dbReference>
<feature type="chain" id="PRO_5016392362" evidence="5">
    <location>
        <begin position="27"/>
        <end position="156"/>
    </location>
</feature>
<evidence type="ECO:0000256" key="3">
    <source>
        <dbReference type="ARBA" id="ARBA00023004"/>
    </source>
</evidence>
<dbReference type="InterPro" id="IPR051459">
    <property type="entry name" value="Cytochrome_c-type_DH"/>
</dbReference>
<keyword evidence="2 4" id="KW-0479">Metal-binding</keyword>
<gene>
    <name evidence="7" type="ORF">C8D93_105102</name>
</gene>
<dbReference type="Gene3D" id="1.10.760.10">
    <property type="entry name" value="Cytochrome c-like domain"/>
    <property type="match status" value="1"/>
</dbReference>
<keyword evidence="1 4" id="KW-0349">Heme</keyword>
<dbReference type="RefSeq" id="WP_146216570.1">
    <property type="nucleotide sequence ID" value="NZ_CAWNXA010000005.1"/>
</dbReference>
<evidence type="ECO:0000256" key="5">
    <source>
        <dbReference type="SAM" id="SignalP"/>
    </source>
</evidence>
<protein>
    <submittedName>
        <fullName evidence="7">Cytochrome c</fullName>
    </submittedName>
</protein>
<evidence type="ECO:0000313" key="8">
    <source>
        <dbReference type="Proteomes" id="UP000248330"/>
    </source>
</evidence>
<evidence type="ECO:0000313" key="7">
    <source>
        <dbReference type="EMBL" id="PXV67746.1"/>
    </source>
</evidence>
<feature type="signal peptide" evidence="5">
    <location>
        <begin position="1"/>
        <end position="26"/>
    </location>
</feature>
<dbReference type="PANTHER" id="PTHR35008">
    <property type="entry name" value="BLL4482 PROTEIN-RELATED"/>
    <property type="match status" value="1"/>
</dbReference>
<reference evidence="7 8" key="1">
    <citation type="submission" date="2018-04" db="EMBL/GenBank/DDBJ databases">
        <title>Genomic Encyclopedia of Type Strains, Phase IV (KMG-IV): sequencing the most valuable type-strain genomes for metagenomic binning, comparative biology and taxonomic classification.</title>
        <authorList>
            <person name="Goeker M."/>
        </authorList>
    </citation>
    <scope>NUCLEOTIDE SEQUENCE [LARGE SCALE GENOMIC DNA]</scope>
    <source>
        <strain evidence="7 8">DSM 104150</strain>
    </source>
</reference>
<dbReference type="InterPro" id="IPR009056">
    <property type="entry name" value="Cyt_c-like_dom"/>
</dbReference>
<dbReference type="GO" id="GO:0009055">
    <property type="term" value="F:electron transfer activity"/>
    <property type="evidence" value="ECO:0007669"/>
    <property type="project" value="InterPro"/>
</dbReference>
<evidence type="ECO:0000256" key="2">
    <source>
        <dbReference type="ARBA" id="ARBA00022723"/>
    </source>
</evidence>
<feature type="domain" description="Cytochrome c" evidence="6">
    <location>
        <begin position="25"/>
        <end position="118"/>
    </location>
</feature>
<dbReference type="Pfam" id="PF00034">
    <property type="entry name" value="Cytochrom_C"/>
    <property type="match status" value="1"/>
</dbReference>
<evidence type="ECO:0000259" key="6">
    <source>
        <dbReference type="PROSITE" id="PS51007"/>
    </source>
</evidence>
<dbReference type="OrthoDB" id="9757546at2"/>
<keyword evidence="8" id="KW-1185">Reference proteome</keyword>
<dbReference type="AlphaFoldDB" id="A0A318EH23"/>
<dbReference type="InterPro" id="IPR036909">
    <property type="entry name" value="Cyt_c-like_dom_sf"/>
</dbReference>
<evidence type="ECO:0000256" key="4">
    <source>
        <dbReference type="PROSITE-ProRule" id="PRU00433"/>
    </source>
</evidence>
<keyword evidence="5" id="KW-0732">Signal</keyword>
<comment type="caution">
    <text evidence="7">The sequence shown here is derived from an EMBL/GenBank/DDBJ whole genome shotgun (WGS) entry which is preliminary data.</text>
</comment>
<sequence>MKGVREGWGRLWVCWTLCAASFPGIAADNGAALFAERCAPCHQPQGQGLDGRYPPLTHLEDWLATEDGRHYIARVVMHGFAGPIEVGEQTYDGLMLTYRWRLKDPQIMAVLNYVAETLNTPPSGYVPFDLSLLGSIRAQKMPDAEVMALRNRLPAR</sequence>